<dbReference type="Gene3D" id="3.30.160.100">
    <property type="entry name" value="Ribosome hibernation promotion factor-like"/>
    <property type="match status" value="1"/>
</dbReference>
<dbReference type="SUPFAM" id="SSF69754">
    <property type="entry name" value="Ribosome binding protein Y (YfiA homologue)"/>
    <property type="match status" value="1"/>
</dbReference>
<sequence length="95" mass="11071">MNINIQAVKFTMDEEQKAYALKKFERIQYAKDLITDVLCNIKLDKKFIYECTVNFKGGTAHVSTEDYDFNAGVNKLMDVLDQKVKKEKDKIQTKK</sequence>
<proteinExistence type="predicted"/>
<dbReference type="EMBL" id="CP042817">
    <property type="protein sequence ID" value="QEJ96604.1"/>
    <property type="molecule type" value="Genomic_DNA"/>
</dbReference>
<accession>A0A0B7H088</accession>
<protein>
    <submittedName>
        <fullName evidence="2">HPF/RaiA family ribosome-associated protein</fullName>
    </submittedName>
    <submittedName>
        <fullName evidence="1">Putative ribosomal subunit interface protein</fullName>
    </submittedName>
</protein>
<dbReference type="RefSeq" id="WP_002701293.1">
    <property type="nucleotide sequence ID" value="NZ_CDNC01000023.1"/>
</dbReference>
<dbReference type="Proteomes" id="UP000042527">
    <property type="component" value="Unassembled WGS sequence"/>
</dbReference>
<dbReference type="Pfam" id="PF02482">
    <property type="entry name" value="Ribosomal_S30AE"/>
    <property type="match status" value="1"/>
</dbReference>
<evidence type="ECO:0000313" key="3">
    <source>
        <dbReference type="Proteomes" id="UP000042527"/>
    </source>
</evidence>
<name>A0A0B7H088_TREPH</name>
<reference evidence="3" key="1">
    <citation type="submission" date="2015-01" db="EMBL/GenBank/DDBJ databases">
        <authorList>
            <person name="Manzoor Shahid"/>
            <person name="Zubair Saima"/>
        </authorList>
    </citation>
    <scope>NUCLEOTIDE SEQUENCE [LARGE SCALE GENOMIC DNA]</scope>
    <source>
        <strain evidence="3">V1</strain>
    </source>
</reference>
<dbReference type="InterPro" id="IPR036567">
    <property type="entry name" value="RHF-like"/>
</dbReference>
<evidence type="ECO:0000313" key="4">
    <source>
        <dbReference type="Proteomes" id="UP000323594"/>
    </source>
</evidence>
<dbReference type="Proteomes" id="UP000323594">
    <property type="component" value="Chromosome"/>
</dbReference>
<reference evidence="2 4" key="3">
    <citation type="submission" date="2019-08" db="EMBL/GenBank/DDBJ databases">
        <authorList>
            <person name="Kuhnert P."/>
        </authorList>
    </citation>
    <scope>NUCLEOTIDE SEQUENCE [LARGE SCALE GENOMIC DNA]</scope>
    <source>
        <strain evidence="2 4">B36.5</strain>
    </source>
</reference>
<dbReference type="EMBL" id="CDNC01000023">
    <property type="protein sequence ID" value="CEM62341.1"/>
    <property type="molecule type" value="Genomic_DNA"/>
</dbReference>
<gene>
    <name evidence="2" type="ORF">FUT82_00310</name>
    <name evidence="1" type="ORF">TPHV1_30236</name>
</gene>
<dbReference type="InterPro" id="IPR003489">
    <property type="entry name" value="RHF/RaiA"/>
</dbReference>
<dbReference type="GeneID" id="57751757"/>
<evidence type="ECO:0000313" key="2">
    <source>
        <dbReference type="EMBL" id="QEJ96604.1"/>
    </source>
</evidence>
<evidence type="ECO:0000313" key="1">
    <source>
        <dbReference type="EMBL" id="CEM62341.1"/>
    </source>
</evidence>
<dbReference type="AlphaFoldDB" id="A0A0B7H088"/>
<keyword evidence="3" id="KW-1185">Reference proteome</keyword>
<reference evidence="1" key="2">
    <citation type="submission" date="2015-01" db="EMBL/GenBank/DDBJ databases">
        <authorList>
            <person name="Xiang T."/>
            <person name="Song Y."/>
            <person name="Huang L."/>
            <person name="Wang B."/>
            <person name="Wu P."/>
        </authorList>
    </citation>
    <scope>NUCLEOTIDE SEQUENCE [LARGE SCALE GENOMIC DNA]</scope>
    <source>
        <strain evidence="1">V1</strain>
    </source>
</reference>
<dbReference type="OrthoDB" id="361037at2"/>
<organism evidence="1 3">
    <name type="scientific">Treponema phagedenis</name>
    <dbReference type="NCBI Taxonomy" id="162"/>
    <lineage>
        <taxon>Bacteria</taxon>
        <taxon>Pseudomonadati</taxon>
        <taxon>Spirochaetota</taxon>
        <taxon>Spirochaetia</taxon>
        <taxon>Spirochaetales</taxon>
        <taxon>Treponemataceae</taxon>
        <taxon>Treponema</taxon>
    </lineage>
</organism>